<dbReference type="InterPro" id="IPR045860">
    <property type="entry name" value="Snake_toxin-like_sf"/>
</dbReference>
<evidence type="ECO:0000259" key="7">
    <source>
        <dbReference type="SMART" id="SM00134"/>
    </source>
</evidence>
<evidence type="ECO:0000256" key="4">
    <source>
        <dbReference type="ARBA" id="ARBA00023136"/>
    </source>
</evidence>
<dbReference type="Gene3D" id="2.10.60.10">
    <property type="entry name" value="CD59"/>
    <property type="match status" value="1"/>
</dbReference>
<feature type="compositionally biased region" description="Pro residues" evidence="6">
    <location>
        <begin position="28"/>
        <end position="44"/>
    </location>
</feature>
<protein>
    <submittedName>
        <fullName evidence="8">Lymphocyte antigen 6E</fullName>
    </submittedName>
</protein>
<dbReference type="GO" id="GO:0030550">
    <property type="term" value="F:acetylcholine receptor inhibitor activity"/>
    <property type="evidence" value="ECO:0007669"/>
    <property type="project" value="TreeGrafter"/>
</dbReference>
<dbReference type="GO" id="GO:0005886">
    <property type="term" value="C:plasma membrane"/>
    <property type="evidence" value="ECO:0007669"/>
    <property type="project" value="UniProtKB-SubCell"/>
</dbReference>
<dbReference type="InterPro" id="IPR035076">
    <property type="entry name" value="Toxin/TOLIP"/>
</dbReference>
<name>A0A0P6JXP9_HETGA</name>
<feature type="region of interest" description="Disordered" evidence="6">
    <location>
        <begin position="1"/>
        <end position="46"/>
    </location>
</feature>
<evidence type="ECO:0000256" key="5">
    <source>
        <dbReference type="ARBA" id="ARBA00023180"/>
    </source>
</evidence>
<proteinExistence type="predicted"/>
<dbReference type="FunFam" id="2.10.60.10:FF:000003">
    <property type="entry name" value="lymphocyte antigen 6E isoform X1"/>
    <property type="match status" value="1"/>
</dbReference>
<organism evidence="8">
    <name type="scientific">Heterocephalus glaber</name>
    <name type="common">Naked mole rat</name>
    <dbReference type="NCBI Taxonomy" id="10181"/>
    <lineage>
        <taxon>Eukaryota</taxon>
        <taxon>Metazoa</taxon>
        <taxon>Chordata</taxon>
        <taxon>Craniata</taxon>
        <taxon>Vertebrata</taxon>
        <taxon>Euteleostomi</taxon>
        <taxon>Mammalia</taxon>
        <taxon>Eutheria</taxon>
        <taxon>Euarchontoglires</taxon>
        <taxon>Glires</taxon>
        <taxon>Rodentia</taxon>
        <taxon>Hystricomorpha</taxon>
        <taxon>Bathyergidae</taxon>
        <taxon>Heterocephalus</taxon>
    </lineage>
</organism>
<dbReference type="AlphaFoldDB" id="A0A0P6JXP9"/>
<accession>A0A0P6JXP9</accession>
<reference evidence="8" key="1">
    <citation type="submission" date="2015-10" db="EMBL/GenBank/DDBJ databases">
        <title>FRAMA: From RNA-seq data to annotated mRNA assemblies.</title>
        <authorList>
            <person name="Bens M."/>
            <person name="Sahm A."/>
            <person name="Jahn N."/>
            <person name="Morhart M."/>
            <person name="Holtze S."/>
            <person name="Hildebrandt T.B."/>
            <person name="Platzer M."/>
            <person name="Szafranski K."/>
        </authorList>
    </citation>
    <scope>NUCLEOTIDE SEQUENCE</scope>
    <source>
        <tissue evidence="8">Adrenal gland</tissue>
    </source>
</reference>
<keyword evidence="4" id="KW-0472">Membrane</keyword>
<comment type="subcellular location">
    <subcellularLocation>
        <location evidence="1">Cell membrane</location>
    </subcellularLocation>
</comment>
<dbReference type="PANTHER" id="PTHR16983:SF13">
    <property type="entry name" value="LYMPHOCYTE ANTIGEN 6E"/>
    <property type="match status" value="1"/>
</dbReference>
<dbReference type="PANTHER" id="PTHR16983">
    <property type="entry name" value="UPAR/LY6 DOMAIN-CONTAINING PROTEIN"/>
    <property type="match status" value="1"/>
</dbReference>
<evidence type="ECO:0000256" key="2">
    <source>
        <dbReference type="ARBA" id="ARBA00022475"/>
    </source>
</evidence>
<keyword evidence="3" id="KW-0732">Signal</keyword>
<evidence type="ECO:0000256" key="1">
    <source>
        <dbReference type="ARBA" id="ARBA00004236"/>
    </source>
</evidence>
<dbReference type="SUPFAM" id="SSF57302">
    <property type="entry name" value="Snake toxin-like"/>
    <property type="match status" value="1"/>
</dbReference>
<dbReference type="EMBL" id="GEBF01001488">
    <property type="protein sequence ID" value="JAO02145.1"/>
    <property type="molecule type" value="Transcribed_RNA"/>
</dbReference>
<evidence type="ECO:0000256" key="6">
    <source>
        <dbReference type="SAM" id="MobiDB-lite"/>
    </source>
</evidence>
<keyword evidence="5" id="KW-0325">Glycoprotein</keyword>
<dbReference type="CDD" id="cd23543">
    <property type="entry name" value="TFP_LU_ECD_Ly6E"/>
    <property type="match status" value="1"/>
</dbReference>
<evidence type="ECO:0000313" key="8">
    <source>
        <dbReference type="EMBL" id="JAO02145.1"/>
    </source>
</evidence>
<dbReference type="SMART" id="SM00134">
    <property type="entry name" value="LU"/>
    <property type="match status" value="1"/>
</dbReference>
<evidence type="ECO:0000256" key="3">
    <source>
        <dbReference type="ARBA" id="ARBA00022729"/>
    </source>
</evidence>
<dbReference type="InterPro" id="IPR051110">
    <property type="entry name" value="Ly-6/neurotoxin-like_GPI-ap"/>
</dbReference>
<keyword evidence="2" id="KW-1003">Cell membrane</keyword>
<feature type="domain" description="UPAR/Ly6" evidence="7">
    <location>
        <begin position="113"/>
        <end position="204"/>
    </location>
</feature>
<dbReference type="InterPro" id="IPR016054">
    <property type="entry name" value="LY6_UPA_recep-like"/>
</dbReference>
<gene>
    <name evidence="8" type="primary">LY6E</name>
</gene>
<sequence>MGTEPTVEGAGTRRSSGTPGNNDRGGPPAGPRPASPRPAPPRPRFWPRASTASECYRAAPGLSEAVTLRLPRHSRTSSIRFVSPPRMFVPSSMKVFLPVLLAALLGVEQAHSLMCFSCTEQKSNFYCLKPTMCSDSDNYCVTFSASGGIGKLVDFGYSLSKGCSPTCPGPSINLGVVNVDTRCCQSSLCNFSAAGGGPQANSLLLGLGLLFSLLSVLLRLSP</sequence>
<dbReference type="Pfam" id="PF00087">
    <property type="entry name" value="Toxin_TOLIP"/>
    <property type="match status" value="1"/>
</dbReference>